<evidence type="ECO:0000256" key="1">
    <source>
        <dbReference type="SAM" id="MobiDB-lite"/>
    </source>
</evidence>
<dbReference type="EMBL" id="CM008971">
    <property type="protein sequence ID" value="PNW77402.1"/>
    <property type="molecule type" value="Genomic_DNA"/>
</dbReference>
<accession>A0A2K3DA46</accession>
<feature type="compositionally biased region" description="Low complexity" evidence="1">
    <location>
        <begin position="44"/>
        <end position="55"/>
    </location>
</feature>
<dbReference type="InParanoid" id="A0A2K3DA46"/>
<dbReference type="Gramene" id="PNW77402">
    <property type="protein sequence ID" value="PNW77402"/>
    <property type="gene ID" value="CHLRE_10g434983v5"/>
</dbReference>
<evidence type="ECO:0000313" key="2">
    <source>
        <dbReference type="EMBL" id="PNW77402.1"/>
    </source>
</evidence>
<evidence type="ECO:0000313" key="3">
    <source>
        <dbReference type="Proteomes" id="UP000006906"/>
    </source>
</evidence>
<dbReference type="Proteomes" id="UP000006906">
    <property type="component" value="Chromosome 10"/>
</dbReference>
<dbReference type="GeneID" id="66055010"/>
<dbReference type="RefSeq" id="XP_042920101.1">
    <property type="nucleotide sequence ID" value="XM_043066704.1"/>
</dbReference>
<sequence length="55" mass="5800">MKQAAINQLLKKLPANHRPEERAGIGELKYAREVQASKDEREGAAGAAAAAGEAL</sequence>
<dbReference type="AlphaFoldDB" id="A0A2K3DA46"/>
<gene>
    <name evidence="2" type="ORF">CHLRE_10g434983v5</name>
</gene>
<reference evidence="2 3" key="1">
    <citation type="journal article" date="2007" name="Science">
        <title>The Chlamydomonas genome reveals the evolution of key animal and plant functions.</title>
        <authorList>
            <person name="Merchant S.S."/>
            <person name="Prochnik S.E."/>
            <person name="Vallon O."/>
            <person name="Harris E.H."/>
            <person name="Karpowicz S.J."/>
            <person name="Witman G.B."/>
            <person name="Terry A."/>
            <person name="Salamov A."/>
            <person name="Fritz-Laylin L.K."/>
            <person name="Marechal-Drouard L."/>
            <person name="Marshall W.F."/>
            <person name="Qu L.H."/>
            <person name="Nelson D.R."/>
            <person name="Sanderfoot A.A."/>
            <person name="Spalding M.H."/>
            <person name="Kapitonov V.V."/>
            <person name="Ren Q."/>
            <person name="Ferris P."/>
            <person name="Lindquist E."/>
            <person name="Shapiro H."/>
            <person name="Lucas S.M."/>
            <person name="Grimwood J."/>
            <person name="Schmutz J."/>
            <person name="Cardol P."/>
            <person name="Cerutti H."/>
            <person name="Chanfreau G."/>
            <person name="Chen C.L."/>
            <person name="Cognat V."/>
            <person name="Croft M.T."/>
            <person name="Dent R."/>
            <person name="Dutcher S."/>
            <person name="Fernandez E."/>
            <person name="Fukuzawa H."/>
            <person name="Gonzalez-Ballester D."/>
            <person name="Gonzalez-Halphen D."/>
            <person name="Hallmann A."/>
            <person name="Hanikenne M."/>
            <person name="Hippler M."/>
            <person name="Inwood W."/>
            <person name="Jabbari K."/>
            <person name="Kalanon M."/>
            <person name="Kuras R."/>
            <person name="Lefebvre P.A."/>
            <person name="Lemaire S.D."/>
            <person name="Lobanov A.V."/>
            <person name="Lohr M."/>
            <person name="Manuell A."/>
            <person name="Meier I."/>
            <person name="Mets L."/>
            <person name="Mittag M."/>
            <person name="Mittelmeier T."/>
            <person name="Moroney J.V."/>
            <person name="Moseley J."/>
            <person name="Napoli C."/>
            <person name="Nedelcu A.M."/>
            <person name="Niyogi K."/>
            <person name="Novoselov S.V."/>
            <person name="Paulsen I.T."/>
            <person name="Pazour G."/>
            <person name="Purton S."/>
            <person name="Ral J.P."/>
            <person name="Riano-Pachon D.M."/>
            <person name="Riekhof W."/>
            <person name="Rymarquis L."/>
            <person name="Schroda M."/>
            <person name="Stern D."/>
            <person name="Umen J."/>
            <person name="Willows R."/>
            <person name="Wilson N."/>
            <person name="Zimmer S.L."/>
            <person name="Allmer J."/>
            <person name="Balk J."/>
            <person name="Bisova K."/>
            <person name="Chen C.J."/>
            <person name="Elias M."/>
            <person name="Gendler K."/>
            <person name="Hauser C."/>
            <person name="Lamb M.R."/>
            <person name="Ledford H."/>
            <person name="Long J.C."/>
            <person name="Minagawa J."/>
            <person name="Page M.D."/>
            <person name="Pan J."/>
            <person name="Pootakham W."/>
            <person name="Roje S."/>
            <person name="Rose A."/>
            <person name="Stahlberg E."/>
            <person name="Terauchi A.M."/>
            <person name="Yang P."/>
            <person name="Ball S."/>
            <person name="Bowler C."/>
            <person name="Dieckmann C.L."/>
            <person name="Gladyshev V.N."/>
            <person name="Green P."/>
            <person name="Jorgensen R."/>
            <person name="Mayfield S."/>
            <person name="Mueller-Roeber B."/>
            <person name="Rajamani S."/>
            <person name="Sayre R.T."/>
            <person name="Brokstein P."/>
            <person name="Dubchak I."/>
            <person name="Goodstein D."/>
            <person name="Hornick L."/>
            <person name="Huang Y.W."/>
            <person name="Jhaveri J."/>
            <person name="Luo Y."/>
            <person name="Martinez D."/>
            <person name="Ngau W.C."/>
            <person name="Otillar B."/>
            <person name="Poliakov A."/>
            <person name="Porter A."/>
            <person name="Szajkowski L."/>
            <person name="Werner G."/>
            <person name="Zhou K."/>
            <person name="Grigoriev I.V."/>
            <person name="Rokhsar D.S."/>
            <person name="Grossman A.R."/>
        </authorList>
    </citation>
    <scope>NUCLEOTIDE SEQUENCE [LARGE SCALE GENOMIC DNA]</scope>
    <source>
        <strain evidence="3">CC-503</strain>
    </source>
</reference>
<feature type="region of interest" description="Disordered" evidence="1">
    <location>
        <begin position="36"/>
        <end position="55"/>
    </location>
</feature>
<dbReference type="KEGG" id="cre:CHLRE_10g434983v5"/>
<name>A0A2K3DA46_CHLRE</name>
<proteinExistence type="predicted"/>
<keyword evidence="3" id="KW-1185">Reference proteome</keyword>
<protein>
    <submittedName>
        <fullName evidence="2">Uncharacterized protein</fullName>
    </submittedName>
</protein>
<organism evidence="2 3">
    <name type="scientific">Chlamydomonas reinhardtii</name>
    <name type="common">Chlamydomonas smithii</name>
    <dbReference type="NCBI Taxonomy" id="3055"/>
    <lineage>
        <taxon>Eukaryota</taxon>
        <taxon>Viridiplantae</taxon>
        <taxon>Chlorophyta</taxon>
        <taxon>core chlorophytes</taxon>
        <taxon>Chlorophyceae</taxon>
        <taxon>CS clade</taxon>
        <taxon>Chlamydomonadales</taxon>
        <taxon>Chlamydomonadaceae</taxon>
        <taxon>Chlamydomonas</taxon>
    </lineage>
</organism>